<evidence type="ECO:0000256" key="1">
    <source>
        <dbReference type="SAM" id="MobiDB-lite"/>
    </source>
</evidence>
<name>A0AAD7REQ9_9TELE</name>
<evidence type="ECO:0000313" key="3">
    <source>
        <dbReference type="Proteomes" id="UP001221898"/>
    </source>
</evidence>
<dbReference type="EMBL" id="JAINUG010000315">
    <property type="protein sequence ID" value="KAJ8378633.1"/>
    <property type="molecule type" value="Genomic_DNA"/>
</dbReference>
<comment type="caution">
    <text evidence="2">The sequence shown here is derived from an EMBL/GenBank/DDBJ whole genome shotgun (WGS) entry which is preliminary data.</text>
</comment>
<dbReference type="AlphaFoldDB" id="A0AAD7REQ9"/>
<keyword evidence="3" id="KW-1185">Reference proteome</keyword>
<evidence type="ECO:0000313" key="2">
    <source>
        <dbReference type="EMBL" id="KAJ8378633.1"/>
    </source>
</evidence>
<feature type="compositionally biased region" description="Low complexity" evidence="1">
    <location>
        <begin position="1"/>
        <end position="21"/>
    </location>
</feature>
<dbReference type="Proteomes" id="UP001221898">
    <property type="component" value="Unassembled WGS sequence"/>
</dbReference>
<reference evidence="2" key="1">
    <citation type="journal article" date="2023" name="Science">
        <title>Genome structures resolve the early diversification of teleost fishes.</title>
        <authorList>
            <person name="Parey E."/>
            <person name="Louis A."/>
            <person name="Montfort J."/>
            <person name="Bouchez O."/>
            <person name="Roques C."/>
            <person name="Iampietro C."/>
            <person name="Lluch J."/>
            <person name="Castinel A."/>
            <person name="Donnadieu C."/>
            <person name="Desvignes T."/>
            <person name="Floi Bucao C."/>
            <person name="Jouanno E."/>
            <person name="Wen M."/>
            <person name="Mejri S."/>
            <person name="Dirks R."/>
            <person name="Jansen H."/>
            <person name="Henkel C."/>
            <person name="Chen W.J."/>
            <person name="Zahm M."/>
            <person name="Cabau C."/>
            <person name="Klopp C."/>
            <person name="Thompson A.W."/>
            <person name="Robinson-Rechavi M."/>
            <person name="Braasch I."/>
            <person name="Lecointre G."/>
            <person name="Bobe J."/>
            <person name="Postlethwait J.H."/>
            <person name="Berthelot C."/>
            <person name="Roest Crollius H."/>
            <person name="Guiguen Y."/>
        </authorList>
    </citation>
    <scope>NUCLEOTIDE SEQUENCE</scope>
    <source>
        <strain evidence="2">NC1722</strain>
    </source>
</reference>
<accession>A0AAD7REQ9</accession>
<sequence>MELWMSAGSAAAPQPPGSVSSCPTPGSQRGAEVQPPAPGTSHRPRGRRGQSITKPFLSRAPSMGSGVGPCIKEMTTMDPPLIIVLSLFDRMSRVAVALDSGRF</sequence>
<protein>
    <submittedName>
        <fullName evidence="2">Uncharacterized protein</fullName>
    </submittedName>
</protein>
<gene>
    <name evidence="2" type="ORF">AAFF_G00237570</name>
</gene>
<proteinExistence type="predicted"/>
<organism evidence="2 3">
    <name type="scientific">Aldrovandia affinis</name>
    <dbReference type="NCBI Taxonomy" id="143900"/>
    <lineage>
        <taxon>Eukaryota</taxon>
        <taxon>Metazoa</taxon>
        <taxon>Chordata</taxon>
        <taxon>Craniata</taxon>
        <taxon>Vertebrata</taxon>
        <taxon>Euteleostomi</taxon>
        <taxon>Actinopterygii</taxon>
        <taxon>Neopterygii</taxon>
        <taxon>Teleostei</taxon>
        <taxon>Notacanthiformes</taxon>
        <taxon>Halosauridae</taxon>
        <taxon>Aldrovandia</taxon>
    </lineage>
</organism>
<feature type="region of interest" description="Disordered" evidence="1">
    <location>
        <begin position="1"/>
        <end position="71"/>
    </location>
</feature>